<proteinExistence type="inferred from homology"/>
<accession>A0A402D1S7</accession>
<reference evidence="7 8" key="1">
    <citation type="journal article" date="2019" name="Int. J. Syst. Evol. Microbiol.">
        <title>Capsulimonas corticalis gen. nov., sp. nov., an aerobic capsulated bacterium, of a novel bacterial order, Capsulimonadales ord. nov., of the class Armatimonadia of the phylum Armatimonadetes.</title>
        <authorList>
            <person name="Li J."/>
            <person name="Kudo C."/>
            <person name="Tonouchi A."/>
        </authorList>
    </citation>
    <scope>NUCLEOTIDE SEQUENCE [LARGE SCALE GENOMIC DNA]</scope>
    <source>
        <strain evidence="7 8">AX-7</strain>
    </source>
</reference>
<comment type="subcellular location">
    <subcellularLocation>
        <location evidence="1">Membrane</location>
        <topology evidence="1">Multi-pass membrane protein</topology>
    </subcellularLocation>
</comment>
<evidence type="ECO:0000256" key="2">
    <source>
        <dbReference type="ARBA" id="ARBA00006464"/>
    </source>
</evidence>
<name>A0A402D1S7_9BACT</name>
<dbReference type="GO" id="GO:0016780">
    <property type="term" value="F:phosphotransferase activity, for other substituted phosphate groups"/>
    <property type="evidence" value="ECO:0007669"/>
    <property type="project" value="TreeGrafter"/>
</dbReference>
<keyword evidence="3" id="KW-0808">Transferase</keyword>
<dbReference type="FunCoup" id="A0A402D1S7">
    <property type="interactions" value="65"/>
</dbReference>
<comment type="similarity">
    <text evidence="2">Belongs to the bacterial sugar transferase family.</text>
</comment>
<keyword evidence="5" id="KW-1133">Transmembrane helix</keyword>
<dbReference type="RefSeq" id="WP_119323489.1">
    <property type="nucleotide sequence ID" value="NZ_AP025739.1"/>
</dbReference>
<evidence type="ECO:0000256" key="6">
    <source>
        <dbReference type="ARBA" id="ARBA00023136"/>
    </source>
</evidence>
<organism evidence="7 8">
    <name type="scientific">Capsulimonas corticalis</name>
    <dbReference type="NCBI Taxonomy" id="2219043"/>
    <lineage>
        <taxon>Bacteria</taxon>
        <taxon>Bacillati</taxon>
        <taxon>Armatimonadota</taxon>
        <taxon>Armatimonadia</taxon>
        <taxon>Capsulimonadales</taxon>
        <taxon>Capsulimonadaceae</taxon>
        <taxon>Capsulimonas</taxon>
    </lineage>
</organism>
<dbReference type="NCBIfam" id="TIGR03025">
    <property type="entry name" value="EPS_sugtrans"/>
    <property type="match status" value="1"/>
</dbReference>
<evidence type="ECO:0000313" key="7">
    <source>
        <dbReference type="EMBL" id="BDI28737.1"/>
    </source>
</evidence>
<dbReference type="AlphaFoldDB" id="A0A402D1S7"/>
<dbReference type="Pfam" id="PF02397">
    <property type="entry name" value="Bac_transf"/>
    <property type="match status" value="1"/>
</dbReference>
<evidence type="ECO:0000313" key="8">
    <source>
        <dbReference type="Proteomes" id="UP000287394"/>
    </source>
</evidence>
<evidence type="ECO:0000256" key="1">
    <source>
        <dbReference type="ARBA" id="ARBA00004141"/>
    </source>
</evidence>
<dbReference type="KEGG" id="ccot:CCAX7_007880"/>
<dbReference type="GO" id="GO:0016020">
    <property type="term" value="C:membrane"/>
    <property type="evidence" value="ECO:0007669"/>
    <property type="project" value="UniProtKB-SubCell"/>
</dbReference>
<dbReference type="OrthoDB" id="9795351at2"/>
<sequence>MNTSSYSGTDLELPTGMTTAASDAPAKAGGASVAAGGEVVVLGVAAPRSRATQVTQRVLDVVFSALMLLIFLPVFVAIALLIKFDSPGPVLFTQARVGKDGVEFPFYKFRSMVPNAEALRNDLEKQNERNGPVFKMRNDPRVTRVGRVLRRYSLDELPQLFNVLKGDMSLIGPRPALPREVALYTPRQAQRLAVMPGVTGLWQVSGRANISFERSVELDLHYIQHQSLGLNLRIMLMTIPAVLTGDGAH</sequence>
<dbReference type="Proteomes" id="UP000287394">
    <property type="component" value="Chromosome"/>
</dbReference>
<gene>
    <name evidence="7" type="ORF">CCAX7_007880</name>
</gene>
<evidence type="ECO:0000256" key="4">
    <source>
        <dbReference type="ARBA" id="ARBA00022692"/>
    </source>
</evidence>
<evidence type="ECO:0000256" key="5">
    <source>
        <dbReference type="ARBA" id="ARBA00022989"/>
    </source>
</evidence>
<evidence type="ECO:0000256" key="3">
    <source>
        <dbReference type="ARBA" id="ARBA00022679"/>
    </source>
</evidence>
<dbReference type="EMBL" id="AP025739">
    <property type="protein sequence ID" value="BDI28737.1"/>
    <property type="molecule type" value="Genomic_DNA"/>
</dbReference>
<dbReference type="PANTHER" id="PTHR30576:SF10">
    <property type="entry name" value="SLL5057 PROTEIN"/>
    <property type="match status" value="1"/>
</dbReference>
<dbReference type="InterPro" id="IPR017475">
    <property type="entry name" value="EPS_sugar_tfrase"/>
</dbReference>
<protein>
    <submittedName>
        <fullName evidence="7">Multidrug MFS transporter</fullName>
    </submittedName>
</protein>
<dbReference type="PANTHER" id="PTHR30576">
    <property type="entry name" value="COLANIC BIOSYNTHESIS UDP-GLUCOSE LIPID CARRIER TRANSFERASE"/>
    <property type="match status" value="1"/>
</dbReference>
<keyword evidence="4" id="KW-0812">Transmembrane</keyword>
<keyword evidence="6" id="KW-0472">Membrane</keyword>
<keyword evidence="8" id="KW-1185">Reference proteome</keyword>
<dbReference type="InterPro" id="IPR003362">
    <property type="entry name" value="Bact_transf"/>
</dbReference>